<sequence>MNIDQNLLKEVLLNAKNGLIKTKYDSMEIPCDGLGEYSFILCPNKNIDPFEEENKYNEEIEYIKTLAYHLKILIDNNYLYGEIRKTHPFYMVSINGLTLSGHQFLETLSNDNILKKVIEKIGNISLDTVSKVPALAIGAIINSSLK</sequence>
<proteinExistence type="predicted"/>
<dbReference type="EMBL" id="WFLM01000009">
    <property type="protein sequence ID" value="KAB8035863.1"/>
    <property type="molecule type" value="Genomic_DNA"/>
</dbReference>
<dbReference type="Pfam" id="PF10711">
    <property type="entry name" value="DUF2513"/>
    <property type="match status" value="1"/>
</dbReference>
<dbReference type="InterPro" id="IPR019650">
    <property type="entry name" value="DUF2513"/>
</dbReference>
<keyword evidence="2" id="KW-1185">Reference proteome</keyword>
<dbReference type="AlphaFoldDB" id="A0A6N6VMT7"/>
<comment type="caution">
    <text evidence="1">The sequence shown here is derived from an EMBL/GenBank/DDBJ whole genome shotgun (WGS) entry which is preliminary data.</text>
</comment>
<evidence type="ECO:0000313" key="2">
    <source>
        <dbReference type="Proteomes" id="UP000437748"/>
    </source>
</evidence>
<organism evidence="1 2">
    <name type="scientific">Silvanigrella paludirubra</name>
    <dbReference type="NCBI Taxonomy" id="2499159"/>
    <lineage>
        <taxon>Bacteria</taxon>
        <taxon>Pseudomonadati</taxon>
        <taxon>Bdellovibrionota</taxon>
        <taxon>Oligoflexia</taxon>
        <taxon>Silvanigrellales</taxon>
        <taxon>Silvanigrellaceae</taxon>
        <taxon>Silvanigrella</taxon>
    </lineage>
</organism>
<reference evidence="1 2" key="1">
    <citation type="submission" date="2019-10" db="EMBL/GenBank/DDBJ databases">
        <title>New species of Slilvanegrellaceae.</title>
        <authorList>
            <person name="Pitt A."/>
            <person name="Hahn M.W."/>
        </authorList>
    </citation>
    <scope>NUCLEOTIDE SEQUENCE [LARGE SCALE GENOMIC DNA]</scope>
    <source>
        <strain evidence="1 2">SP-Ram-0.45-NSY-1</strain>
    </source>
</reference>
<dbReference type="RefSeq" id="WP_153421888.1">
    <property type="nucleotide sequence ID" value="NZ_WFLM01000009.1"/>
</dbReference>
<gene>
    <name evidence="1" type="ORF">GCL60_16670</name>
</gene>
<accession>A0A6N6VMT7</accession>
<protein>
    <submittedName>
        <fullName evidence="1">DUF2513 domain-containing protein</fullName>
    </submittedName>
</protein>
<dbReference type="OrthoDB" id="6960201at2"/>
<dbReference type="Proteomes" id="UP000437748">
    <property type="component" value="Unassembled WGS sequence"/>
</dbReference>
<evidence type="ECO:0000313" key="1">
    <source>
        <dbReference type="EMBL" id="KAB8035863.1"/>
    </source>
</evidence>
<name>A0A6N6VMT7_9BACT</name>